<accession>A0A1J1GPN1</accession>
<dbReference type="GeneID" id="39730388"/>
<dbReference type="Pfam" id="PF09687">
    <property type="entry name" value="PRESAN"/>
    <property type="match status" value="1"/>
</dbReference>
<dbReference type="OrthoDB" id="10589825at2759"/>
<proteinExistence type="predicted"/>
<feature type="domain" description="Plasmodium RESA N-terminal" evidence="1">
    <location>
        <begin position="108"/>
        <end position="221"/>
    </location>
</feature>
<evidence type="ECO:0000313" key="2">
    <source>
        <dbReference type="EMBL" id="CRG94466.1"/>
    </source>
</evidence>
<evidence type="ECO:0000313" key="3">
    <source>
        <dbReference type="Proteomes" id="UP000220797"/>
    </source>
</evidence>
<dbReference type="Proteomes" id="UP000220797">
    <property type="component" value="Unassembled WGS sequence"/>
</dbReference>
<gene>
    <name evidence="2" type="ORF">PGAL8A_00186100</name>
</gene>
<dbReference type="AlphaFoldDB" id="A0A1J1GPN1"/>
<dbReference type="InterPro" id="IPR044885">
    <property type="entry name" value="PRESA_N_sf"/>
</dbReference>
<comment type="caution">
    <text evidence="2">The sequence shown here is derived from an EMBL/GenBank/DDBJ whole genome shotgun (WGS) entry which is preliminary data.</text>
</comment>
<keyword evidence="3" id="KW-1185">Reference proteome</keyword>
<dbReference type="VEuPathDB" id="PlasmoDB:PGAL8A_00186100"/>
<reference evidence="2" key="1">
    <citation type="submission" date="2015-04" db="EMBL/GenBank/DDBJ databases">
        <authorList>
            <consortium name="Pathogen Informatics"/>
        </authorList>
    </citation>
    <scope>NUCLEOTIDE SEQUENCE [LARGE SCALE GENOMIC DNA]</scope>
    <source>
        <strain evidence="2">8A</strain>
    </source>
</reference>
<name>A0A1J1GPN1_PLAGA</name>
<dbReference type="PANTHER" id="PTHR36193:SF23">
    <property type="entry name" value="PHISTB DOMAIN-CONTAINING RESA-LIKE PROTEIN 1"/>
    <property type="match status" value="1"/>
</dbReference>
<dbReference type="OMA" id="ELESIFW"/>
<dbReference type="Gene3D" id="6.10.280.180">
    <property type="entry name" value="Plasmodium RESA, N-terminal helical domain"/>
    <property type="match status" value="1"/>
</dbReference>
<dbReference type="RefSeq" id="XP_028527286.1">
    <property type="nucleotide sequence ID" value="XM_028670545.1"/>
</dbReference>
<sequence length="233" mass="26958">MINVILPKQSAIDPTIMKCFSVSSLEGENYVFKNKSNRNFMFCKIYVLSFLCLFFFTHHDKCNSQGNVSSEFNFKYSISRKLAASNDGRNANEESFDEFIGRFLDDNEDNENMDENISSEKALSILNDIQSQEEKKLHDNLKTLLDKLNKEAQSYGVPGAAADKMWSTITKETTDAMNKLIQKLHQELSSLVSGGSCTRREFKGFTDNAFFLWGKLRHELESIFWRRFYSLRR</sequence>
<dbReference type="PANTHER" id="PTHR36193">
    <property type="entry name" value="PHISTB DOMAIN-CONTAINING RESA-LIKE PROTEIN 1"/>
    <property type="match status" value="1"/>
</dbReference>
<dbReference type="InterPro" id="IPR019111">
    <property type="entry name" value="PRESA_N"/>
</dbReference>
<dbReference type="EMBL" id="CVMV01000024">
    <property type="protein sequence ID" value="CRG94466.1"/>
    <property type="molecule type" value="Genomic_DNA"/>
</dbReference>
<evidence type="ECO:0000259" key="1">
    <source>
        <dbReference type="Pfam" id="PF09687"/>
    </source>
</evidence>
<organism evidence="2 3">
    <name type="scientific">Plasmodium gallinaceum</name>
    <dbReference type="NCBI Taxonomy" id="5849"/>
    <lineage>
        <taxon>Eukaryota</taxon>
        <taxon>Sar</taxon>
        <taxon>Alveolata</taxon>
        <taxon>Apicomplexa</taxon>
        <taxon>Aconoidasida</taxon>
        <taxon>Haemosporida</taxon>
        <taxon>Plasmodiidae</taxon>
        <taxon>Plasmodium</taxon>
        <taxon>Plasmodium (Haemamoeba)</taxon>
    </lineage>
</organism>
<protein>
    <recommendedName>
        <fullName evidence="1">Plasmodium RESA N-terminal domain-containing protein</fullName>
    </recommendedName>
</protein>